<dbReference type="SMART" id="SM01043">
    <property type="entry name" value="BTAD"/>
    <property type="match status" value="1"/>
</dbReference>
<gene>
    <name evidence="2" type="ORF">QO011_006548</name>
</gene>
<reference evidence="2 3" key="1">
    <citation type="submission" date="2023-07" db="EMBL/GenBank/DDBJ databases">
        <title>Genomic Encyclopedia of Type Strains, Phase IV (KMG-IV): sequencing the most valuable type-strain genomes for metagenomic binning, comparative biology and taxonomic classification.</title>
        <authorList>
            <person name="Goeker M."/>
        </authorList>
    </citation>
    <scope>NUCLEOTIDE SEQUENCE [LARGE SCALE GENOMIC DNA]</scope>
    <source>
        <strain evidence="2 3">DSM 19619</strain>
    </source>
</reference>
<dbReference type="InterPro" id="IPR051677">
    <property type="entry name" value="AfsR-DnrI-RedD_regulator"/>
</dbReference>
<dbReference type="RefSeq" id="WP_307281872.1">
    <property type="nucleotide sequence ID" value="NZ_JAUSVX010000016.1"/>
</dbReference>
<dbReference type="Pfam" id="PF03704">
    <property type="entry name" value="BTAD"/>
    <property type="match status" value="1"/>
</dbReference>
<dbReference type="InterPro" id="IPR005158">
    <property type="entry name" value="BTAD"/>
</dbReference>
<accession>A0ABU0JGU5</accession>
<proteinExistence type="predicted"/>
<dbReference type="InterPro" id="IPR011990">
    <property type="entry name" value="TPR-like_helical_dom_sf"/>
</dbReference>
<evidence type="ECO:0000313" key="3">
    <source>
        <dbReference type="Proteomes" id="UP001242480"/>
    </source>
</evidence>
<organism evidence="2 3">
    <name type="scientific">Labrys wisconsinensis</name>
    <dbReference type="NCBI Taxonomy" id="425677"/>
    <lineage>
        <taxon>Bacteria</taxon>
        <taxon>Pseudomonadati</taxon>
        <taxon>Pseudomonadota</taxon>
        <taxon>Alphaproteobacteria</taxon>
        <taxon>Hyphomicrobiales</taxon>
        <taxon>Xanthobacteraceae</taxon>
        <taxon>Labrys</taxon>
    </lineage>
</organism>
<dbReference type="Gene3D" id="1.25.40.10">
    <property type="entry name" value="Tetratricopeptide repeat domain"/>
    <property type="match status" value="2"/>
</dbReference>
<name>A0ABU0JGU5_9HYPH</name>
<dbReference type="Proteomes" id="UP001242480">
    <property type="component" value="Unassembled WGS sequence"/>
</dbReference>
<feature type="domain" description="Bacterial transcriptional activator" evidence="1">
    <location>
        <begin position="100"/>
        <end position="239"/>
    </location>
</feature>
<comment type="caution">
    <text evidence="2">The sequence shown here is derived from an EMBL/GenBank/DDBJ whole genome shotgun (WGS) entry which is preliminary data.</text>
</comment>
<keyword evidence="3" id="KW-1185">Reference proteome</keyword>
<protein>
    <submittedName>
        <fullName evidence="2">DNA-binding SARP family transcriptional activator/TolB-like protein</fullName>
    </submittedName>
</protein>
<dbReference type="SUPFAM" id="SSF48452">
    <property type="entry name" value="TPR-like"/>
    <property type="match status" value="2"/>
</dbReference>
<dbReference type="EMBL" id="JAUSVX010000016">
    <property type="protein sequence ID" value="MDQ0473512.1"/>
    <property type="molecule type" value="Genomic_DNA"/>
</dbReference>
<sequence length="649" mass="72427">MAPRLVLLGSPQLLDREGRTVAFPSKGFLLIGYLLLMREEYRAPRTAIANFLWEDAAAASAALNLRQLISRLTQRQNELGLTLFHLEAGHIRLDPAGVEIDLLQFQRCIAETQQPDIAALSHLYGGDFLSGLDITGSECRDQIELHRSRLRFLFVDALGALMDPAQTSLSPARLVTIAYRLLDLDPYHERACRTLMRLLHANGQHSLARDAYTRFKLRLKAELDVEPEAATRELAARLFEPVARPRIHEPDVRPVDAPALPPSVAPLPRITMLPPVGGGQDPELGEILRGLVDEMTIELCRQKALAVVAPHTAALIGQSEDPQAFLTRFRVSYVVDCRVERRLGDSVLFVQLYRTEGRELVWAEQFRFDRQTIVGHYHALASRIVPSLVAGVQNFEIASSKTRAHPGAYVHCVLGLRQLTLDLPSVRRARKAFRAALEEVPDFALAVSGLARSYQLEWLLLARRDPTLLEESIRLAQRAVALDPDDARGHRELGVARLYAQRFDDSLADLALAERANAQYADLLVDHGDALTHAGDPALGLRKLEHAIELNPLPPDAYWWVAGGAQYLLGRYQDAVESVRSMRNPAAANRLLAASLAMLGEKAEARRVVRLVKEEHPDFRIANWLAMVPFRDPQGRQHYEDGLRAAGFQ</sequence>
<evidence type="ECO:0000259" key="1">
    <source>
        <dbReference type="SMART" id="SM01043"/>
    </source>
</evidence>
<dbReference type="PANTHER" id="PTHR35807">
    <property type="entry name" value="TRANSCRIPTIONAL REGULATOR REDD-RELATED"/>
    <property type="match status" value="1"/>
</dbReference>
<evidence type="ECO:0000313" key="2">
    <source>
        <dbReference type="EMBL" id="MDQ0473512.1"/>
    </source>
</evidence>